<keyword evidence="2" id="KW-1185">Reference proteome</keyword>
<evidence type="ECO:0000313" key="1">
    <source>
        <dbReference type="EMBL" id="KNC27346.1"/>
    </source>
</evidence>
<gene>
    <name evidence="1" type="ORF">FF38_01096</name>
</gene>
<evidence type="ECO:0000313" key="2">
    <source>
        <dbReference type="Proteomes" id="UP000037069"/>
    </source>
</evidence>
<dbReference type="Proteomes" id="UP000037069">
    <property type="component" value="Unassembled WGS sequence"/>
</dbReference>
<organism evidence="1 2">
    <name type="scientific">Lucilia cuprina</name>
    <name type="common">Green bottle fly</name>
    <name type="synonym">Australian sheep blowfly</name>
    <dbReference type="NCBI Taxonomy" id="7375"/>
    <lineage>
        <taxon>Eukaryota</taxon>
        <taxon>Metazoa</taxon>
        <taxon>Ecdysozoa</taxon>
        <taxon>Arthropoda</taxon>
        <taxon>Hexapoda</taxon>
        <taxon>Insecta</taxon>
        <taxon>Pterygota</taxon>
        <taxon>Neoptera</taxon>
        <taxon>Endopterygota</taxon>
        <taxon>Diptera</taxon>
        <taxon>Brachycera</taxon>
        <taxon>Muscomorpha</taxon>
        <taxon>Oestroidea</taxon>
        <taxon>Calliphoridae</taxon>
        <taxon>Luciliinae</taxon>
        <taxon>Lucilia</taxon>
    </lineage>
</organism>
<dbReference type="AlphaFoldDB" id="A0A0L0C521"/>
<reference evidence="1 2" key="1">
    <citation type="journal article" date="2015" name="Nat. Commun.">
        <title>Lucilia cuprina genome unlocks parasitic fly biology to underpin future interventions.</title>
        <authorList>
            <person name="Anstead C.A."/>
            <person name="Korhonen P.K."/>
            <person name="Young N.D."/>
            <person name="Hall R.S."/>
            <person name="Jex A.R."/>
            <person name="Murali S.C."/>
            <person name="Hughes D.S."/>
            <person name="Lee S.F."/>
            <person name="Perry T."/>
            <person name="Stroehlein A.J."/>
            <person name="Ansell B.R."/>
            <person name="Breugelmans B."/>
            <person name="Hofmann A."/>
            <person name="Qu J."/>
            <person name="Dugan S."/>
            <person name="Lee S.L."/>
            <person name="Chao H."/>
            <person name="Dinh H."/>
            <person name="Han Y."/>
            <person name="Doddapaneni H.V."/>
            <person name="Worley K.C."/>
            <person name="Muzny D.M."/>
            <person name="Ioannidis P."/>
            <person name="Waterhouse R.M."/>
            <person name="Zdobnov E.M."/>
            <person name="James P.J."/>
            <person name="Bagnall N.H."/>
            <person name="Kotze A.C."/>
            <person name="Gibbs R.A."/>
            <person name="Richards S."/>
            <person name="Batterham P."/>
            <person name="Gasser R.B."/>
        </authorList>
    </citation>
    <scope>NUCLEOTIDE SEQUENCE [LARGE SCALE GENOMIC DNA]</scope>
    <source>
        <strain evidence="1 2">LS</strain>
        <tissue evidence="1">Full body</tissue>
    </source>
</reference>
<proteinExistence type="predicted"/>
<accession>A0A0L0C521</accession>
<protein>
    <submittedName>
        <fullName evidence="1">Uncharacterized protein</fullName>
    </submittedName>
</protein>
<dbReference type="EMBL" id="JRES01000909">
    <property type="protein sequence ID" value="KNC27346.1"/>
    <property type="molecule type" value="Genomic_DNA"/>
</dbReference>
<name>A0A0L0C521_LUCCU</name>
<comment type="caution">
    <text evidence="1">The sequence shown here is derived from an EMBL/GenBank/DDBJ whole genome shotgun (WGS) entry which is preliminary data.</text>
</comment>
<sequence length="105" mass="11892">MDSMTKRKINLLQNQAFISGIYLDPRFNFNRSPFLTEEHKKSAVECVLKTLAIIKGLTGQLEETEDTLTTNSAPTPKEQFSKLEAKMNLLIQQSPPTEEYQNNGS</sequence>